<keyword evidence="4 6" id="KW-0067">ATP-binding</keyword>
<accession>A0A9D1TLN1</accession>
<dbReference type="AlphaFoldDB" id="A0A9D1TLN1"/>
<comment type="similarity">
    <text evidence="1">Belongs to the ABC transporter superfamily.</text>
</comment>
<organism evidence="6 7">
    <name type="scientific">Candidatus Monoglobus merdigallinarum</name>
    <dbReference type="NCBI Taxonomy" id="2838698"/>
    <lineage>
        <taxon>Bacteria</taxon>
        <taxon>Bacillati</taxon>
        <taxon>Bacillota</taxon>
        <taxon>Clostridia</taxon>
        <taxon>Monoglobales</taxon>
        <taxon>Monoglobaceae</taxon>
        <taxon>Monoglobus</taxon>
    </lineage>
</organism>
<evidence type="ECO:0000256" key="4">
    <source>
        <dbReference type="ARBA" id="ARBA00022840"/>
    </source>
</evidence>
<dbReference type="SMART" id="SM00382">
    <property type="entry name" value="AAA"/>
    <property type="match status" value="1"/>
</dbReference>
<dbReference type="PANTHER" id="PTHR43335">
    <property type="entry name" value="ABC TRANSPORTER, ATP-BINDING PROTEIN"/>
    <property type="match status" value="1"/>
</dbReference>
<dbReference type="PROSITE" id="PS50893">
    <property type="entry name" value="ABC_TRANSPORTER_2"/>
    <property type="match status" value="1"/>
</dbReference>
<name>A0A9D1TLN1_9FIRM</name>
<dbReference type="Proteomes" id="UP000824162">
    <property type="component" value="Unassembled WGS sequence"/>
</dbReference>
<dbReference type="EMBL" id="DXIJ01000082">
    <property type="protein sequence ID" value="HIV85965.1"/>
    <property type="molecule type" value="Genomic_DNA"/>
</dbReference>
<dbReference type="PANTHER" id="PTHR43335:SF4">
    <property type="entry name" value="ABC TRANSPORTER, ATP-BINDING PROTEIN"/>
    <property type="match status" value="1"/>
</dbReference>
<gene>
    <name evidence="6" type="ORF">H9900_04055</name>
</gene>
<keyword evidence="3" id="KW-0547">Nucleotide-binding</keyword>
<protein>
    <submittedName>
        <fullName evidence="6">ABC transporter ATP-binding protein</fullName>
    </submittedName>
</protein>
<dbReference type="SUPFAM" id="SSF52540">
    <property type="entry name" value="P-loop containing nucleoside triphosphate hydrolases"/>
    <property type="match status" value="1"/>
</dbReference>
<reference evidence="6" key="1">
    <citation type="journal article" date="2021" name="PeerJ">
        <title>Extensive microbial diversity within the chicken gut microbiome revealed by metagenomics and culture.</title>
        <authorList>
            <person name="Gilroy R."/>
            <person name="Ravi A."/>
            <person name="Getino M."/>
            <person name="Pursley I."/>
            <person name="Horton D.L."/>
            <person name="Alikhan N.F."/>
            <person name="Baker D."/>
            <person name="Gharbi K."/>
            <person name="Hall N."/>
            <person name="Watson M."/>
            <person name="Adriaenssens E.M."/>
            <person name="Foster-Nyarko E."/>
            <person name="Jarju S."/>
            <person name="Secka A."/>
            <person name="Antonio M."/>
            <person name="Oren A."/>
            <person name="Chaudhuri R.R."/>
            <person name="La Ragione R."/>
            <person name="Hildebrand F."/>
            <person name="Pallen M.J."/>
        </authorList>
    </citation>
    <scope>NUCLEOTIDE SEQUENCE</scope>
    <source>
        <strain evidence="6">5790</strain>
    </source>
</reference>
<keyword evidence="2" id="KW-0813">Transport</keyword>
<dbReference type="InterPro" id="IPR003439">
    <property type="entry name" value="ABC_transporter-like_ATP-bd"/>
</dbReference>
<reference evidence="6" key="2">
    <citation type="submission" date="2021-04" db="EMBL/GenBank/DDBJ databases">
        <authorList>
            <person name="Gilroy R."/>
        </authorList>
    </citation>
    <scope>NUCLEOTIDE SEQUENCE</scope>
    <source>
        <strain evidence="6">5790</strain>
    </source>
</reference>
<dbReference type="InterPro" id="IPR017871">
    <property type="entry name" value="ABC_transporter-like_CS"/>
</dbReference>
<evidence type="ECO:0000256" key="1">
    <source>
        <dbReference type="ARBA" id="ARBA00005417"/>
    </source>
</evidence>
<comment type="caution">
    <text evidence="6">The sequence shown here is derived from an EMBL/GenBank/DDBJ whole genome shotgun (WGS) entry which is preliminary data.</text>
</comment>
<dbReference type="InterPro" id="IPR003593">
    <property type="entry name" value="AAA+_ATPase"/>
</dbReference>
<sequence length="247" mass="26652">MALSISDLQKLYRNGRGVSRLSLSVAEGEVVGLLGPNGSGKTTAMKAAVGLSRIGAGSISIFGHDIDGEFEKAMYNVGCLIETPALYDKLSAKQNLKIAARFYDYPDSESRKNAINEALTLVGLEKYSRDKVGSFSLGMRQRLGIALALISRPGLVILDEPTNGLDIEGVVHIRNVIRDMAEKLGTAFLISGHVASELEKLCDRVTVIYDGKMCAEGTVDSILEKYPSLEDYFLAMISEAKERGEGA</sequence>
<evidence type="ECO:0000256" key="3">
    <source>
        <dbReference type="ARBA" id="ARBA00022741"/>
    </source>
</evidence>
<evidence type="ECO:0000313" key="6">
    <source>
        <dbReference type="EMBL" id="HIV85965.1"/>
    </source>
</evidence>
<feature type="domain" description="ABC transporter" evidence="5">
    <location>
        <begin position="3"/>
        <end position="235"/>
    </location>
</feature>
<proteinExistence type="inferred from homology"/>
<dbReference type="GO" id="GO:0005524">
    <property type="term" value="F:ATP binding"/>
    <property type="evidence" value="ECO:0007669"/>
    <property type="project" value="UniProtKB-KW"/>
</dbReference>
<evidence type="ECO:0000313" key="7">
    <source>
        <dbReference type="Proteomes" id="UP000824162"/>
    </source>
</evidence>
<evidence type="ECO:0000259" key="5">
    <source>
        <dbReference type="PROSITE" id="PS50893"/>
    </source>
</evidence>
<dbReference type="Gene3D" id="3.40.50.300">
    <property type="entry name" value="P-loop containing nucleotide triphosphate hydrolases"/>
    <property type="match status" value="1"/>
</dbReference>
<dbReference type="InterPro" id="IPR027417">
    <property type="entry name" value="P-loop_NTPase"/>
</dbReference>
<dbReference type="GO" id="GO:0016887">
    <property type="term" value="F:ATP hydrolysis activity"/>
    <property type="evidence" value="ECO:0007669"/>
    <property type="project" value="InterPro"/>
</dbReference>
<evidence type="ECO:0000256" key="2">
    <source>
        <dbReference type="ARBA" id="ARBA00022448"/>
    </source>
</evidence>
<dbReference type="PROSITE" id="PS00211">
    <property type="entry name" value="ABC_TRANSPORTER_1"/>
    <property type="match status" value="1"/>
</dbReference>
<dbReference type="Pfam" id="PF00005">
    <property type="entry name" value="ABC_tran"/>
    <property type="match status" value="1"/>
</dbReference>